<protein>
    <submittedName>
        <fullName evidence="1">Uncharacterized protein</fullName>
    </submittedName>
</protein>
<reference evidence="1 2" key="1">
    <citation type="journal article" date="2019" name="Nat. Ecol. Evol.">
        <title>Megaphylogeny resolves global patterns of mushroom evolution.</title>
        <authorList>
            <person name="Varga T."/>
            <person name="Krizsan K."/>
            <person name="Foldi C."/>
            <person name="Dima B."/>
            <person name="Sanchez-Garcia M."/>
            <person name="Sanchez-Ramirez S."/>
            <person name="Szollosi G.J."/>
            <person name="Szarkandi J.G."/>
            <person name="Papp V."/>
            <person name="Albert L."/>
            <person name="Andreopoulos W."/>
            <person name="Angelini C."/>
            <person name="Antonin V."/>
            <person name="Barry K.W."/>
            <person name="Bougher N.L."/>
            <person name="Buchanan P."/>
            <person name="Buyck B."/>
            <person name="Bense V."/>
            <person name="Catcheside P."/>
            <person name="Chovatia M."/>
            <person name="Cooper J."/>
            <person name="Damon W."/>
            <person name="Desjardin D."/>
            <person name="Finy P."/>
            <person name="Geml J."/>
            <person name="Haridas S."/>
            <person name="Hughes K."/>
            <person name="Justo A."/>
            <person name="Karasinski D."/>
            <person name="Kautmanova I."/>
            <person name="Kiss B."/>
            <person name="Kocsube S."/>
            <person name="Kotiranta H."/>
            <person name="LaButti K.M."/>
            <person name="Lechner B.E."/>
            <person name="Liimatainen K."/>
            <person name="Lipzen A."/>
            <person name="Lukacs Z."/>
            <person name="Mihaltcheva S."/>
            <person name="Morgado L.N."/>
            <person name="Niskanen T."/>
            <person name="Noordeloos M.E."/>
            <person name="Ohm R.A."/>
            <person name="Ortiz-Santana B."/>
            <person name="Ovrebo C."/>
            <person name="Racz N."/>
            <person name="Riley R."/>
            <person name="Savchenko A."/>
            <person name="Shiryaev A."/>
            <person name="Soop K."/>
            <person name="Spirin V."/>
            <person name="Szebenyi C."/>
            <person name="Tomsovsky M."/>
            <person name="Tulloss R.E."/>
            <person name="Uehling J."/>
            <person name="Grigoriev I.V."/>
            <person name="Vagvolgyi C."/>
            <person name="Papp T."/>
            <person name="Martin F.M."/>
            <person name="Miettinen O."/>
            <person name="Hibbett D.S."/>
            <person name="Nagy L.G."/>
        </authorList>
    </citation>
    <scope>NUCLEOTIDE SEQUENCE [LARGE SCALE GENOMIC DNA]</scope>
    <source>
        <strain evidence="1 2">CBS 309.79</strain>
    </source>
</reference>
<sequence>MGGVLGKEVLREIHDGLKMNHWSLDTNIITFEGFQTRNNISQSNPRGSIVGRGSDRNVVNGKPMLAAGDRRLRVAKTDRERSERIGSQACWEDSPWTCLCKLGGKHRSKASGQCCELVLCGRILREVDMDLSGSMQVVLQLVQFVDEVRAHVRSNLEGRKLQAGPAPMLTNLR</sequence>
<dbReference type="Proteomes" id="UP000305067">
    <property type="component" value="Unassembled WGS sequence"/>
</dbReference>
<dbReference type="AlphaFoldDB" id="A0A5C3QSM8"/>
<gene>
    <name evidence="1" type="ORF">BDV98DRAFT_580162</name>
</gene>
<accession>A0A5C3QSM8</accession>
<proteinExistence type="predicted"/>
<name>A0A5C3QSM8_9AGAR</name>
<dbReference type="EMBL" id="ML178817">
    <property type="protein sequence ID" value="TFL04973.1"/>
    <property type="molecule type" value="Genomic_DNA"/>
</dbReference>
<keyword evidence="2" id="KW-1185">Reference proteome</keyword>
<organism evidence="1 2">
    <name type="scientific">Pterulicium gracile</name>
    <dbReference type="NCBI Taxonomy" id="1884261"/>
    <lineage>
        <taxon>Eukaryota</taxon>
        <taxon>Fungi</taxon>
        <taxon>Dikarya</taxon>
        <taxon>Basidiomycota</taxon>
        <taxon>Agaricomycotina</taxon>
        <taxon>Agaricomycetes</taxon>
        <taxon>Agaricomycetidae</taxon>
        <taxon>Agaricales</taxon>
        <taxon>Pleurotineae</taxon>
        <taxon>Pterulaceae</taxon>
        <taxon>Pterulicium</taxon>
    </lineage>
</organism>
<evidence type="ECO:0000313" key="2">
    <source>
        <dbReference type="Proteomes" id="UP000305067"/>
    </source>
</evidence>
<evidence type="ECO:0000313" key="1">
    <source>
        <dbReference type="EMBL" id="TFL04973.1"/>
    </source>
</evidence>